<dbReference type="InterPro" id="IPR012341">
    <property type="entry name" value="6hp_glycosidase-like_sf"/>
</dbReference>
<evidence type="ECO:0000259" key="2">
    <source>
        <dbReference type="Pfam" id="PF19291"/>
    </source>
</evidence>
<dbReference type="SUPFAM" id="SSF48208">
    <property type="entry name" value="Six-hairpin glycosidases"/>
    <property type="match status" value="1"/>
</dbReference>
<dbReference type="AlphaFoldDB" id="A0A2U2J3X9"/>
<comment type="caution">
    <text evidence="3">The sequence shown here is derived from an EMBL/GenBank/DDBJ whole genome shotgun (WGS) entry which is preliminary data.</text>
</comment>
<dbReference type="InterPro" id="IPR011613">
    <property type="entry name" value="GH15-like"/>
</dbReference>
<dbReference type="InterPro" id="IPR045582">
    <property type="entry name" value="Trehalase-like_N"/>
</dbReference>
<proteinExistence type="predicted"/>
<feature type="domain" description="Trehalase-like N-terminal" evidence="2">
    <location>
        <begin position="8"/>
        <end position="170"/>
    </location>
</feature>
<dbReference type="OrthoDB" id="3902805at2"/>
<feature type="domain" description="GH15-like" evidence="1">
    <location>
        <begin position="239"/>
        <end position="600"/>
    </location>
</feature>
<evidence type="ECO:0000313" key="4">
    <source>
        <dbReference type="Proteomes" id="UP000245916"/>
    </source>
</evidence>
<dbReference type="Pfam" id="PF19291">
    <property type="entry name" value="TREH_N"/>
    <property type="match status" value="1"/>
</dbReference>
<dbReference type="InterPro" id="IPR008928">
    <property type="entry name" value="6-hairpin_glycosidase_sf"/>
</dbReference>
<accession>A0A2U2J3X9</accession>
<dbReference type="Proteomes" id="UP000245916">
    <property type="component" value="Unassembled WGS sequence"/>
</dbReference>
<keyword evidence="4" id="KW-1185">Reference proteome</keyword>
<evidence type="ECO:0000259" key="1">
    <source>
        <dbReference type="Pfam" id="PF00723"/>
    </source>
</evidence>
<dbReference type="Gene3D" id="1.50.10.10">
    <property type="match status" value="1"/>
</dbReference>
<dbReference type="Pfam" id="PF00723">
    <property type="entry name" value="Glyco_hydro_15"/>
    <property type="match status" value="1"/>
</dbReference>
<name>A0A2U2J3X9_9SPHN</name>
<protein>
    <submittedName>
        <fullName evidence="3">Glycoside hydrolase family 15 protein</fullName>
    </submittedName>
</protein>
<sequence length="611" mass="67844">MAAGAQPREAEVKGLRTSPISDYALIGDCRSAALVSKGGSIDWLCLPNFASPSVFAAILDPQVGGRFSIAPEGEFTCSRRYVGQTPVLETTFETATGSVKLTDAMIIGGSAHNFEPRREIVRLVEGLQGSVVLDLRWQPRPDYARGRFKLRRRGHDWACTWRNELLLLRSDQELHGTGSDVTGRIEVNAGERLSFSLSHEKGEIAVRLPLGRDAIDRVERTAAWWQGWADGCSCTGPWRDAVLRSAVTLKLMTFALSGAVVAAPTTSLPEWIGGTRNWDYRYCWLRDAALTMRAFTGLGLRREADAFLRWLLHATALTRPRLRVVYDVYGRVRLPEAELTHLDGYADSRPVRIGNGAYDQTQLDVYGGVIAAAADLVETGGTLQRDQLKLLAGFGRTVCEIWRQPDNGIWEMRDRKRHHSFSKLMCWVALDRLLALSGMQEMDIPAGRFEEERAAIAEAIDTRGFNENLSSYVGQFEGDRLDASLLLMPCLGYGDPADPRQRSTFERIDERLSVDGLMYRYEPASDGLAGPEGAFGICSFWAVENLARRGEVERAERRFERLLERANDIGLFAEEIDPETGAALGNFPQAFTHVGLINAALAIEREKGSSR</sequence>
<evidence type="ECO:0000313" key="3">
    <source>
        <dbReference type="EMBL" id="PWG03059.1"/>
    </source>
</evidence>
<keyword evidence="3" id="KW-0378">Hydrolase</keyword>
<dbReference type="GO" id="GO:0004553">
    <property type="term" value="F:hydrolase activity, hydrolyzing O-glycosyl compounds"/>
    <property type="evidence" value="ECO:0007669"/>
    <property type="project" value="TreeGrafter"/>
</dbReference>
<dbReference type="PANTHER" id="PTHR31616:SF0">
    <property type="entry name" value="GLUCAN 1,4-ALPHA-GLUCOSIDASE"/>
    <property type="match status" value="1"/>
</dbReference>
<dbReference type="PANTHER" id="PTHR31616">
    <property type="entry name" value="TREHALASE"/>
    <property type="match status" value="1"/>
</dbReference>
<dbReference type="RefSeq" id="WP_109271197.1">
    <property type="nucleotide sequence ID" value="NZ_QFFF01000001.1"/>
</dbReference>
<reference evidence="3 4" key="1">
    <citation type="submission" date="2018-05" db="EMBL/GenBank/DDBJ databases">
        <title>Genome of Sphingosinicella humi QZX222.</title>
        <authorList>
            <person name="Qiao Z."/>
            <person name="Wang G."/>
        </authorList>
    </citation>
    <scope>NUCLEOTIDE SEQUENCE [LARGE SCALE GENOMIC DNA]</scope>
    <source>
        <strain evidence="3 4">QZX222</strain>
    </source>
</reference>
<dbReference type="GO" id="GO:0005975">
    <property type="term" value="P:carbohydrate metabolic process"/>
    <property type="evidence" value="ECO:0007669"/>
    <property type="project" value="InterPro"/>
</dbReference>
<organism evidence="3 4">
    <name type="scientific">Allosphingosinicella humi</name>
    <dbReference type="NCBI Taxonomy" id="2068657"/>
    <lineage>
        <taxon>Bacteria</taxon>
        <taxon>Pseudomonadati</taxon>
        <taxon>Pseudomonadota</taxon>
        <taxon>Alphaproteobacteria</taxon>
        <taxon>Sphingomonadales</taxon>
        <taxon>Sphingomonadaceae</taxon>
        <taxon>Allosphingosinicella</taxon>
    </lineage>
</organism>
<dbReference type="EMBL" id="QFFF01000001">
    <property type="protein sequence ID" value="PWG03059.1"/>
    <property type="molecule type" value="Genomic_DNA"/>
</dbReference>
<gene>
    <name evidence="3" type="ORF">DF286_09390</name>
</gene>